<dbReference type="AlphaFoldDB" id="A0A5C6DIP4"/>
<dbReference type="Gene3D" id="1.10.760.10">
    <property type="entry name" value="Cytochrome c-like domain"/>
    <property type="match status" value="1"/>
</dbReference>
<dbReference type="Pfam" id="PF07627">
    <property type="entry name" value="PSCyt3"/>
    <property type="match status" value="1"/>
</dbReference>
<name>A0A5C6DIP4_9BACT</name>
<feature type="domain" description="PA14" evidence="7">
    <location>
        <begin position="156"/>
        <end position="303"/>
    </location>
</feature>
<keyword evidence="5" id="KW-0732">Signal</keyword>
<dbReference type="Proteomes" id="UP000315471">
    <property type="component" value="Unassembled WGS sequence"/>
</dbReference>
<dbReference type="PROSITE" id="PS51007">
    <property type="entry name" value="CYTC"/>
    <property type="match status" value="1"/>
</dbReference>
<keyword evidence="2 4" id="KW-0479">Metal-binding</keyword>
<keyword evidence="1 4" id="KW-0349">Heme</keyword>
<dbReference type="GO" id="GO:0020037">
    <property type="term" value="F:heme binding"/>
    <property type="evidence" value="ECO:0007669"/>
    <property type="project" value="InterPro"/>
</dbReference>
<sequence precursor="true">MPFTTKIVVAIFFAFPTVAPLSTVAMAEDMPHTLAEHDNGGGENTGAAIYSSQCASCHGPNGQGTADNYPSPLVGDSSIGELSEIIAETMPEDDPDTCKDKDAEDVARYIHESFYSEAARQRQRTPTITLARLTGDQLRQSLADLYASQSGSAWLHQQHGVTGNYFDGPRWKKENLRIERVDPTIDFDFALGGPGEGIQPEEFYIQWIGTLKVDRSGEYEIVLRTTCSSMLTFGDRQRVLIDNHVQSEGRTEFKRRIRLDAGRGYPFELTLIQRKRKTGQTPASISLSWTPPGGAEEIIPTRNLLAARFPSAFSLQQNLPPDDHSYGYERGTQISRSWDDSVTQAAIEFSHYAEAELWPRYQQKHKKDSNQDRETLMGFLSDLVKTAFRGSLDDATRKQYIDKQVAATKDDAEAIRRVCLLALKSPRFLYPLLDTSESVSQRVANRLALVLHDSLPVDDWLCKQVERDQLVSEKQISNAAWQMVNDYRTRGKTRAFLAHWFHVDNEDELVKDGELYPGFDRELVGDLRASFDAFVEDVVWSDASDFRQFFQSDYGYTTDRIFEFYGEIWKPADPRSSLTRSVSDPSLRHGLLNHPLLMSQLSYFKTTSPIHRGVFLNRYLLGRTLRPPNQAFTPLNPDLHPGLTTRERVTLQTNDVNCQVCHQRINGLGFALENYDAVGRLREMENGHAIDASGFYVTSGEETVEFIGASELADFLVRSDDCHRAFVEAAFEHFVKQPIAAYGPDTLDRLTKQFQKTQFSVRDLIVSIAIVASQPKDGEV</sequence>
<evidence type="ECO:0000256" key="1">
    <source>
        <dbReference type="ARBA" id="ARBA00022617"/>
    </source>
</evidence>
<dbReference type="SUPFAM" id="SSF56988">
    <property type="entry name" value="Anthrax protective antigen"/>
    <property type="match status" value="1"/>
</dbReference>
<keyword evidence="3 4" id="KW-0408">Iron</keyword>
<evidence type="ECO:0000256" key="3">
    <source>
        <dbReference type="ARBA" id="ARBA00023004"/>
    </source>
</evidence>
<accession>A0A5C6DIP4</accession>
<dbReference type="InterPro" id="IPR013039">
    <property type="entry name" value="DUF1588"/>
</dbReference>
<dbReference type="Pfam" id="PF07624">
    <property type="entry name" value="PSD2"/>
    <property type="match status" value="1"/>
</dbReference>
<dbReference type="InterPro" id="IPR011658">
    <property type="entry name" value="PA14_dom"/>
</dbReference>
<feature type="domain" description="Cytochrome c" evidence="6">
    <location>
        <begin position="41"/>
        <end position="114"/>
    </location>
</feature>
<dbReference type="OrthoDB" id="175242at2"/>
<feature type="signal peptide" evidence="5">
    <location>
        <begin position="1"/>
        <end position="27"/>
    </location>
</feature>
<dbReference type="Gene3D" id="3.90.182.10">
    <property type="entry name" value="Toxin - Anthrax Protective Antigen,domain 1"/>
    <property type="match status" value="1"/>
</dbReference>
<evidence type="ECO:0000256" key="2">
    <source>
        <dbReference type="ARBA" id="ARBA00022723"/>
    </source>
</evidence>
<proteinExistence type="predicted"/>
<evidence type="ECO:0000313" key="9">
    <source>
        <dbReference type="Proteomes" id="UP000315471"/>
    </source>
</evidence>
<dbReference type="InterPro" id="IPR013042">
    <property type="entry name" value="DUF1592"/>
</dbReference>
<feature type="chain" id="PRO_5023018872" evidence="5">
    <location>
        <begin position="28"/>
        <end position="780"/>
    </location>
</feature>
<keyword evidence="9" id="KW-1185">Reference proteome</keyword>
<dbReference type="RefSeq" id="WP_146602073.1">
    <property type="nucleotide sequence ID" value="NZ_SJPY01000008.1"/>
</dbReference>
<dbReference type="GO" id="GO:0009055">
    <property type="term" value="F:electron transfer activity"/>
    <property type="evidence" value="ECO:0007669"/>
    <property type="project" value="InterPro"/>
</dbReference>
<dbReference type="InterPro" id="IPR037524">
    <property type="entry name" value="PA14/GLEYA"/>
</dbReference>
<dbReference type="Pfam" id="PF07691">
    <property type="entry name" value="PA14"/>
    <property type="match status" value="1"/>
</dbReference>
<dbReference type="GO" id="GO:0046872">
    <property type="term" value="F:metal ion binding"/>
    <property type="evidence" value="ECO:0007669"/>
    <property type="project" value="UniProtKB-KW"/>
</dbReference>
<dbReference type="InterPro" id="IPR011478">
    <property type="entry name" value="DUF1585"/>
</dbReference>
<evidence type="ECO:0000313" key="8">
    <source>
        <dbReference type="EMBL" id="TWU36680.1"/>
    </source>
</evidence>
<dbReference type="PROSITE" id="PS51820">
    <property type="entry name" value="PA14"/>
    <property type="match status" value="1"/>
</dbReference>
<dbReference type="Pfam" id="PF13442">
    <property type="entry name" value="Cytochrome_CBB3"/>
    <property type="match status" value="1"/>
</dbReference>
<reference evidence="8 9" key="1">
    <citation type="submission" date="2019-02" db="EMBL/GenBank/DDBJ databases">
        <title>Deep-cultivation of Planctomycetes and their phenomic and genomic characterization uncovers novel biology.</title>
        <authorList>
            <person name="Wiegand S."/>
            <person name="Jogler M."/>
            <person name="Boedeker C."/>
            <person name="Pinto D."/>
            <person name="Vollmers J."/>
            <person name="Rivas-Marin E."/>
            <person name="Kohn T."/>
            <person name="Peeters S.H."/>
            <person name="Heuer A."/>
            <person name="Rast P."/>
            <person name="Oberbeckmann S."/>
            <person name="Bunk B."/>
            <person name="Jeske O."/>
            <person name="Meyerdierks A."/>
            <person name="Storesund J.E."/>
            <person name="Kallscheuer N."/>
            <person name="Luecker S."/>
            <person name="Lage O.M."/>
            <person name="Pohl T."/>
            <person name="Merkel B.J."/>
            <person name="Hornburger P."/>
            <person name="Mueller R.-W."/>
            <person name="Bruemmer F."/>
            <person name="Labrenz M."/>
            <person name="Spormann A.M."/>
            <person name="Op Den Camp H."/>
            <person name="Overmann J."/>
            <person name="Amann R."/>
            <person name="Jetten M.S.M."/>
            <person name="Mascher T."/>
            <person name="Medema M.H."/>
            <person name="Devos D.P."/>
            <person name="Kaster A.-K."/>
            <person name="Ovreas L."/>
            <person name="Rohde M."/>
            <person name="Galperin M.Y."/>
            <person name="Jogler C."/>
        </authorList>
    </citation>
    <scope>NUCLEOTIDE SEQUENCE [LARGE SCALE GENOMIC DNA]</scope>
    <source>
        <strain evidence="8 9">Q31b</strain>
    </source>
</reference>
<evidence type="ECO:0000259" key="6">
    <source>
        <dbReference type="PROSITE" id="PS51007"/>
    </source>
</evidence>
<evidence type="ECO:0000256" key="5">
    <source>
        <dbReference type="SAM" id="SignalP"/>
    </source>
</evidence>
<protein>
    <submittedName>
        <fullName evidence="8">PA14 domain protein</fullName>
    </submittedName>
</protein>
<gene>
    <name evidence="8" type="ORF">Q31b_49620</name>
</gene>
<evidence type="ECO:0000259" key="7">
    <source>
        <dbReference type="PROSITE" id="PS51820"/>
    </source>
</evidence>
<dbReference type="InterPro" id="IPR009056">
    <property type="entry name" value="Cyt_c-like_dom"/>
</dbReference>
<dbReference type="InterPro" id="IPR036909">
    <property type="entry name" value="Cyt_c-like_dom_sf"/>
</dbReference>
<dbReference type="SUPFAM" id="SSF46626">
    <property type="entry name" value="Cytochrome c"/>
    <property type="match status" value="1"/>
</dbReference>
<comment type="caution">
    <text evidence="8">The sequence shown here is derived from an EMBL/GenBank/DDBJ whole genome shotgun (WGS) entry which is preliminary data.</text>
</comment>
<evidence type="ECO:0000256" key="4">
    <source>
        <dbReference type="PROSITE-ProRule" id="PRU00433"/>
    </source>
</evidence>
<dbReference type="Pfam" id="PF07631">
    <property type="entry name" value="PSD4"/>
    <property type="match status" value="1"/>
</dbReference>
<organism evidence="8 9">
    <name type="scientific">Novipirellula aureliae</name>
    <dbReference type="NCBI Taxonomy" id="2527966"/>
    <lineage>
        <taxon>Bacteria</taxon>
        <taxon>Pseudomonadati</taxon>
        <taxon>Planctomycetota</taxon>
        <taxon>Planctomycetia</taxon>
        <taxon>Pirellulales</taxon>
        <taxon>Pirellulaceae</taxon>
        <taxon>Novipirellula</taxon>
    </lineage>
</organism>
<dbReference type="SMART" id="SM00758">
    <property type="entry name" value="PA14"/>
    <property type="match status" value="1"/>
</dbReference>
<dbReference type="EMBL" id="SJPY01000008">
    <property type="protein sequence ID" value="TWU36680.1"/>
    <property type="molecule type" value="Genomic_DNA"/>
</dbReference>